<evidence type="ECO:0000256" key="1">
    <source>
        <dbReference type="ARBA" id="ARBA00004156"/>
    </source>
</evidence>
<dbReference type="Proteomes" id="UP000024404">
    <property type="component" value="Unassembled WGS sequence"/>
</dbReference>
<dbReference type="InterPro" id="IPR035969">
    <property type="entry name" value="Rab-GAP_TBC_sf"/>
</dbReference>
<keyword evidence="3" id="KW-0770">Synapse</keyword>
<dbReference type="SMART" id="SM00164">
    <property type="entry name" value="TBC"/>
    <property type="match status" value="1"/>
</dbReference>
<dbReference type="GO" id="GO:0045202">
    <property type="term" value="C:synapse"/>
    <property type="evidence" value="ECO:0007669"/>
    <property type="project" value="UniProtKB-SubCell"/>
</dbReference>
<dbReference type="Pfam" id="PF00566">
    <property type="entry name" value="RabGAP-TBC"/>
    <property type="match status" value="1"/>
</dbReference>
<dbReference type="AlphaFoldDB" id="A0A2K6VY46"/>
<reference evidence="8" key="2">
    <citation type="submission" date="2018-02" db="UniProtKB">
        <authorList>
            <consortium name="EnsemblMetazoa"/>
        </authorList>
    </citation>
    <scope>IDENTIFICATION</scope>
</reference>
<dbReference type="PROSITE" id="PS51886">
    <property type="entry name" value="TLDC"/>
    <property type="match status" value="1"/>
</dbReference>
<dbReference type="SUPFAM" id="SSF47923">
    <property type="entry name" value="Ypt/Rab-GAP domain of gyp1p"/>
    <property type="match status" value="2"/>
</dbReference>
<dbReference type="GO" id="GO:0012505">
    <property type="term" value="C:endomembrane system"/>
    <property type="evidence" value="ECO:0007669"/>
    <property type="project" value="UniProtKB-SubCell"/>
</dbReference>
<organism evidence="8 9">
    <name type="scientific">Onchocerca volvulus</name>
    <dbReference type="NCBI Taxonomy" id="6282"/>
    <lineage>
        <taxon>Eukaryota</taxon>
        <taxon>Metazoa</taxon>
        <taxon>Ecdysozoa</taxon>
        <taxon>Nematoda</taxon>
        <taxon>Chromadorea</taxon>
        <taxon>Rhabditida</taxon>
        <taxon>Spirurina</taxon>
        <taxon>Spiruromorpha</taxon>
        <taxon>Filarioidea</taxon>
        <taxon>Onchocercidae</taxon>
        <taxon>Onchocerca</taxon>
    </lineage>
</organism>
<evidence type="ECO:0000256" key="3">
    <source>
        <dbReference type="ARBA" id="ARBA00023018"/>
    </source>
</evidence>
<keyword evidence="5" id="KW-0968">Cytoplasmic vesicle</keyword>
<proteinExistence type="predicted"/>
<dbReference type="InterPro" id="IPR006571">
    <property type="entry name" value="TLDc_dom"/>
</dbReference>
<comment type="subcellular location">
    <subcellularLocation>
        <location evidence="1">Cytoplasmic vesicle membrane</location>
    </subcellularLocation>
    <subcellularLocation>
        <location evidence="2">Endomembrane system</location>
        <topology evidence="2">Peripheral membrane protein</topology>
    </subcellularLocation>
    <subcellularLocation>
        <location evidence="6">Synapse</location>
    </subcellularLocation>
</comment>
<dbReference type="PROSITE" id="PS50086">
    <property type="entry name" value="TBC_RABGAP"/>
    <property type="match status" value="1"/>
</dbReference>
<protein>
    <recommendedName>
        <fullName evidence="10">TLDc domain-containing protein</fullName>
    </recommendedName>
</protein>
<evidence type="ECO:0000313" key="9">
    <source>
        <dbReference type="Proteomes" id="UP000024404"/>
    </source>
</evidence>
<feature type="region of interest" description="Disordered" evidence="7">
    <location>
        <begin position="84"/>
        <end position="111"/>
    </location>
</feature>
<dbReference type="OMA" id="MVNIMTR"/>
<keyword evidence="9" id="KW-1185">Reference proteome</keyword>
<dbReference type="GO" id="GO:0030659">
    <property type="term" value="C:cytoplasmic vesicle membrane"/>
    <property type="evidence" value="ECO:0007669"/>
    <property type="project" value="UniProtKB-SubCell"/>
</dbReference>
<evidence type="ECO:0000313" key="8">
    <source>
        <dbReference type="EnsemblMetazoa" id="OVOC3531.1"/>
    </source>
</evidence>
<dbReference type="STRING" id="6282.A0A2K6VY46"/>
<evidence type="ECO:0000256" key="5">
    <source>
        <dbReference type="ARBA" id="ARBA00023329"/>
    </source>
</evidence>
<dbReference type="EnsemblMetazoa" id="OVOC3531.1">
    <property type="protein sequence ID" value="OVOC3531.1"/>
    <property type="gene ID" value="WBGene00240340"/>
</dbReference>
<dbReference type="SMART" id="SM00584">
    <property type="entry name" value="TLDc"/>
    <property type="match status" value="1"/>
</dbReference>
<dbReference type="Pfam" id="PF07534">
    <property type="entry name" value="TLD"/>
    <property type="match status" value="1"/>
</dbReference>
<evidence type="ECO:0000256" key="4">
    <source>
        <dbReference type="ARBA" id="ARBA00023136"/>
    </source>
</evidence>
<name>A0A2K6VY46_ONCVO</name>
<reference evidence="9" key="1">
    <citation type="submission" date="2013-10" db="EMBL/GenBank/DDBJ databases">
        <title>Genome sequencing of Onchocerca volvulus.</title>
        <authorList>
            <person name="Cotton J."/>
            <person name="Tsai J."/>
            <person name="Stanley E."/>
            <person name="Tracey A."/>
            <person name="Holroyd N."/>
            <person name="Lustigman S."/>
            <person name="Berriman M."/>
        </authorList>
    </citation>
    <scope>NUCLEOTIDE SEQUENCE</scope>
</reference>
<evidence type="ECO:0000256" key="6">
    <source>
        <dbReference type="ARBA" id="ARBA00034103"/>
    </source>
</evidence>
<evidence type="ECO:0008006" key="10">
    <source>
        <dbReference type="Google" id="ProtNLM"/>
    </source>
</evidence>
<evidence type="ECO:0000256" key="2">
    <source>
        <dbReference type="ARBA" id="ARBA00004184"/>
    </source>
</evidence>
<keyword evidence="4" id="KW-0472">Membrane</keyword>
<dbReference type="PANTHER" id="PTHR23354:SF122">
    <property type="entry name" value="GTPASE-ACTIVATING PROTEIN SKYWALKER"/>
    <property type="match status" value="1"/>
</dbReference>
<evidence type="ECO:0000256" key="7">
    <source>
        <dbReference type="SAM" id="MobiDB-lite"/>
    </source>
</evidence>
<dbReference type="Gene3D" id="1.10.472.80">
    <property type="entry name" value="Ypt/Rab-GAP domain of gyp1p, domain 3"/>
    <property type="match status" value="1"/>
</dbReference>
<feature type="compositionally biased region" description="Polar residues" evidence="7">
    <location>
        <begin position="92"/>
        <end position="111"/>
    </location>
</feature>
<dbReference type="PANTHER" id="PTHR23354">
    <property type="entry name" value="NUCLEOLAR PROTEIN 7/ESTROGEN RECEPTOR COACTIVATOR-RELATED"/>
    <property type="match status" value="1"/>
</dbReference>
<accession>A0A2K6VY46</accession>
<sequence>MCVFGGQMSGDHGSPAMRSFHRNSLIAFRRNNLDNLYQSFIRRKKSANKRKMTDAHTNATEVRDKEQAPLFYLAPKSTAISLSDVEDDEAGPSSTELPTTSIQPTPSALQRTESNTTFLSRLNDRLRRSFHLPSNKQSAKFLASDEVAVSEDLKPSLLHESRDETFTSYANIKIVNYVKSYDSIELVRQILQRNRSVEIKRLLRKTNWPIGHKTRANLWQEICKLNNSDFNAYKNSYESEELEQLSERFLPKIRFLQSSDTIHDCYELNANGLRALDRLIRNLDTTMPTLNYAPLIQPILALFLHYMSENDAYACVVRILKNQSNYMKGSALASKAASYTLLAVVKVHKAAVYKALKTWIGSSDENILARALQSWPRWIFCALPFEHLICIIDCYLYEGSKILMRVAITLLKIWHKNTRIPDDLADKTCQQRIDLFVERIIESIKHGNISVTALLETATRIRNFSSAKIACFQEKYEKMILKSEGADLPAADLPAMHIKPFISSIVSPEIAFQLMCHLPEKYQLRTPMLVYHLCDDGTSFYRLWMKIDEAESTLIVIKTDKNEVLGAFCDEPWENRTKTRERGSGKYFGGGFSFVWNLDENNQLNKYGWKEGQAECFMAAPYEREPTVLMIGGNAIYIIDELINGSSLPSNTFRNPELVKDGTFKINDMEVICYCKVLRY</sequence>
<dbReference type="EMBL" id="CMVM020000117">
    <property type="status" value="NOT_ANNOTATED_CDS"/>
    <property type="molecule type" value="Genomic_DNA"/>
</dbReference>
<dbReference type="InterPro" id="IPR000195">
    <property type="entry name" value="Rab-GAP-TBC_dom"/>
</dbReference>